<dbReference type="OrthoDB" id="5814573at2759"/>
<evidence type="ECO:0000313" key="2">
    <source>
        <dbReference type="EMBL" id="VBB30638.1"/>
    </source>
</evidence>
<dbReference type="AlphaFoldDB" id="A0A498SN72"/>
<dbReference type="Proteomes" id="UP000276991">
    <property type="component" value="Unassembled WGS sequence"/>
</dbReference>
<feature type="region of interest" description="Disordered" evidence="1">
    <location>
        <begin position="1"/>
        <end position="21"/>
    </location>
</feature>
<organism evidence="2 3">
    <name type="scientific">Acanthocheilonema viteae</name>
    <name type="common">Filarial nematode worm</name>
    <name type="synonym">Dipetalonema viteae</name>
    <dbReference type="NCBI Taxonomy" id="6277"/>
    <lineage>
        <taxon>Eukaryota</taxon>
        <taxon>Metazoa</taxon>
        <taxon>Ecdysozoa</taxon>
        <taxon>Nematoda</taxon>
        <taxon>Chromadorea</taxon>
        <taxon>Rhabditida</taxon>
        <taxon>Spirurina</taxon>
        <taxon>Spiruromorpha</taxon>
        <taxon>Filarioidea</taxon>
        <taxon>Onchocercidae</taxon>
        <taxon>Acanthocheilonema</taxon>
    </lineage>
</organism>
<protein>
    <submittedName>
        <fullName evidence="2">Uncharacterized protein</fullName>
    </submittedName>
</protein>
<gene>
    <name evidence="2" type="ORF">NAV_LOCUS5429</name>
</gene>
<reference evidence="2 3" key="1">
    <citation type="submission" date="2018-08" db="EMBL/GenBank/DDBJ databases">
        <authorList>
            <person name="Laetsch R D."/>
            <person name="Stevens L."/>
            <person name="Kumar S."/>
            <person name="Blaxter L. M."/>
        </authorList>
    </citation>
    <scope>NUCLEOTIDE SEQUENCE [LARGE SCALE GENOMIC DNA]</scope>
</reference>
<accession>A0A498SN72</accession>
<keyword evidence="3" id="KW-1185">Reference proteome</keyword>
<dbReference type="EMBL" id="UPTC01000941">
    <property type="protein sequence ID" value="VBB30638.1"/>
    <property type="molecule type" value="Genomic_DNA"/>
</dbReference>
<evidence type="ECO:0000313" key="3">
    <source>
        <dbReference type="Proteomes" id="UP000276991"/>
    </source>
</evidence>
<dbReference type="STRING" id="6277.A0A498SN72"/>
<evidence type="ECO:0000256" key="1">
    <source>
        <dbReference type="SAM" id="MobiDB-lite"/>
    </source>
</evidence>
<proteinExistence type="predicted"/>
<sequence>MESDENRHNKNRSRKHSLTAQLSRTARRFSATVAPQLIKLDPLPLLQNYEMLNIRLANNEQLQAAVEGFIIKNNVNFNPIDFKITDANNVAVLSVSLHPEEMILSKGTKKIFSITFGDSDSEECGTVIATIRHPLSGMRIFEFLELPCSNIVQVTSYVDQCDRCQIKLVSNSIFNFFALCGHCFIRRAKWQFIKEDEIYAFIRPNGTFFDENSLRLEWMPKADNELRMIVIAYGMTQMVREVFPSLNHIINEQYQQKNADDMRRLDKPSHETVSRMKLDVEI</sequence>
<name>A0A498SN72_ACAVI</name>